<dbReference type="RefSeq" id="WP_134169016.1">
    <property type="nucleotide sequence ID" value="NZ_SODD01000011.1"/>
</dbReference>
<accession>A0A4R7ZS85</accession>
<name>A0A4R7ZS85_9FIRM</name>
<dbReference type="Gene3D" id="3.40.50.1000">
    <property type="entry name" value="HAD superfamily/HAD-like"/>
    <property type="match status" value="1"/>
</dbReference>
<dbReference type="EMBL" id="SODD01000011">
    <property type="protein sequence ID" value="TDW20632.1"/>
    <property type="molecule type" value="Genomic_DNA"/>
</dbReference>
<evidence type="ECO:0000313" key="1">
    <source>
        <dbReference type="EMBL" id="TDW20632.1"/>
    </source>
</evidence>
<sequence>MYKLIATDLDETLLNDDHEVSLKTKQAIYKAQEQGIYIVPCSGRAPGFLANLYDELHINDDHNYSILANGSIVIQNKSEAIISATSIPFENGKSIFTDATEKGYCVEVFTPKKVYVFQVTPDEKERLFSFGNRMQFVDDTDYSIFENQEVLKILIVKEGGIPEFQEYEATHTHVFEGKVCVSYSSNRYMEINPLHVDKGTGLAALAKHLNIPIEQTIGVGDNFNDVGLMKSAGLSIAVANAIPEIKELSDVVLPYTNNEDAIMHILEEYVFSKK</sequence>
<keyword evidence="2" id="KW-1185">Reference proteome</keyword>
<dbReference type="InterPro" id="IPR036412">
    <property type="entry name" value="HAD-like_sf"/>
</dbReference>
<gene>
    <name evidence="1" type="ORF">EDD63_11145</name>
</gene>
<dbReference type="NCBIfam" id="TIGR01484">
    <property type="entry name" value="HAD-SF-IIB"/>
    <property type="match status" value="1"/>
</dbReference>
<dbReference type="Gene3D" id="3.30.1240.10">
    <property type="match status" value="1"/>
</dbReference>
<dbReference type="NCBIfam" id="TIGR00099">
    <property type="entry name" value="Cof-subfamily"/>
    <property type="match status" value="1"/>
</dbReference>
<dbReference type="SFLD" id="SFLDS00003">
    <property type="entry name" value="Haloacid_Dehalogenase"/>
    <property type="match status" value="1"/>
</dbReference>
<evidence type="ECO:0000313" key="2">
    <source>
        <dbReference type="Proteomes" id="UP000294743"/>
    </source>
</evidence>
<dbReference type="OrthoDB" id="9781413at2"/>
<reference evidence="1 2" key="1">
    <citation type="submission" date="2019-03" db="EMBL/GenBank/DDBJ databases">
        <title>Genomic Encyclopedia of Type Strains, Phase IV (KMG-IV): sequencing the most valuable type-strain genomes for metagenomic binning, comparative biology and taxonomic classification.</title>
        <authorList>
            <person name="Goeker M."/>
        </authorList>
    </citation>
    <scope>NUCLEOTIDE SEQUENCE [LARGE SCALE GENOMIC DNA]</scope>
    <source>
        <strain evidence="1 2">DSM 28867</strain>
    </source>
</reference>
<organism evidence="1 2">
    <name type="scientific">Breznakia blatticola</name>
    <dbReference type="NCBI Taxonomy" id="1754012"/>
    <lineage>
        <taxon>Bacteria</taxon>
        <taxon>Bacillati</taxon>
        <taxon>Bacillota</taxon>
        <taxon>Erysipelotrichia</taxon>
        <taxon>Erysipelotrichales</taxon>
        <taxon>Erysipelotrichaceae</taxon>
        <taxon>Breznakia</taxon>
    </lineage>
</organism>
<dbReference type="SFLD" id="SFLDG01140">
    <property type="entry name" value="C2.B:_Phosphomannomutase_and_P"/>
    <property type="match status" value="1"/>
</dbReference>
<dbReference type="Proteomes" id="UP000294743">
    <property type="component" value="Unassembled WGS sequence"/>
</dbReference>
<protein>
    <recommendedName>
        <fullName evidence="3">Cof subfamily protein (Haloacid dehalogenase superfamily)/HAD superfamily hydrolase (TIGR01484 family)</fullName>
    </recommendedName>
</protein>
<dbReference type="SUPFAM" id="SSF56784">
    <property type="entry name" value="HAD-like"/>
    <property type="match status" value="1"/>
</dbReference>
<dbReference type="GO" id="GO:0000287">
    <property type="term" value="F:magnesium ion binding"/>
    <property type="evidence" value="ECO:0007669"/>
    <property type="project" value="TreeGrafter"/>
</dbReference>
<dbReference type="CDD" id="cd07516">
    <property type="entry name" value="HAD_Pase"/>
    <property type="match status" value="1"/>
</dbReference>
<dbReference type="InterPro" id="IPR006379">
    <property type="entry name" value="HAD-SF_hydro_IIB"/>
</dbReference>
<comment type="caution">
    <text evidence="1">The sequence shown here is derived from an EMBL/GenBank/DDBJ whole genome shotgun (WGS) entry which is preliminary data.</text>
</comment>
<dbReference type="InterPro" id="IPR000150">
    <property type="entry name" value="Cof"/>
</dbReference>
<dbReference type="AlphaFoldDB" id="A0A4R7ZS85"/>
<dbReference type="GO" id="GO:0016791">
    <property type="term" value="F:phosphatase activity"/>
    <property type="evidence" value="ECO:0007669"/>
    <property type="project" value="UniProtKB-ARBA"/>
</dbReference>
<proteinExistence type="predicted"/>
<dbReference type="PANTHER" id="PTHR10000:SF8">
    <property type="entry name" value="HAD SUPERFAMILY HYDROLASE-LIKE, TYPE 3"/>
    <property type="match status" value="1"/>
</dbReference>
<dbReference type="InterPro" id="IPR023214">
    <property type="entry name" value="HAD_sf"/>
</dbReference>
<evidence type="ECO:0008006" key="3">
    <source>
        <dbReference type="Google" id="ProtNLM"/>
    </source>
</evidence>
<dbReference type="Pfam" id="PF08282">
    <property type="entry name" value="Hydrolase_3"/>
    <property type="match status" value="1"/>
</dbReference>
<dbReference type="GO" id="GO:0005829">
    <property type="term" value="C:cytosol"/>
    <property type="evidence" value="ECO:0007669"/>
    <property type="project" value="TreeGrafter"/>
</dbReference>
<dbReference type="PANTHER" id="PTHR10000">
    <property type="entry name" value="PHOSPHOSERINE PHOSPHATASE"/>
    <property type="match status" value="1"/>
</dbReference>